<comment type="caution">
    <text evidence="2">The sequence shown here is derived from an EMBL/GenBank/DDBJ whole genome shotgun (WGS) entry which is preliminary data.</text>
</comment>
<keyword evidence="3" id="KW-1185">Reference proteome</keyword>
<reference evidence="2" key="1">
    <citation type="journal article" date="2023" name="Nat. Commun.">
        <title>Diploid and tetraploid genomes of Acorus and the evolution of monocots.</title>
        <authorList>
            <person name="Ma L."/>
            <person name="Liu K.W."/>
            <person name="Li Z."/>
            <person name="Hsiao Y.Y."/>
            <person name="Qi Y."/>
            <person name="Fu T."/>
            <person name="Tang G.D."/>
            <person name="Zhang D."/>
            <person name="Sun W.H."/>
            <person name="Liu D.K."/>
            <person name="Li Y."/>
            <person name="Chen G.Z."/>
            <person name="Liu X.D."/>
            <person name="Liao X.Y."/>
            <person name="Jiang Y.T."/>
            <person name="Yu X."/>
            <person name="Hao Y."/>
            <person name="Huang J."/>
            <person name="Zhao X.W."/>
            <person name="Ke S."/>
            <person name="Chen Y.Y."/>
            <person name="Wu W.L."/>
            <person name="Hsu J.L."/>
            <person name="Lin Y.F."/>
            <person name="Huang M.D."/>
            <person name="Li C.Y."/>
            <person name="Huang L."/>
            <person name="Wang Z.W."/>
            <person name="Zhao X."/>
            <person name="Zhong W.Y."/>
            <person name="Peng D.H."/>
            <person name="Ahmad S."/>
            <person name="Lan S."/>
            <person name="Zhang J.S."/>
            <person name="Tsai W.C."/>
            <person name="Van de Peer Y."/>
            <person name="Liu Z.J."/>
        </authorList>
    </citation>
    <scope>NUCLEOTIDE SEQUENCE</scope>
    <source>
        <strain evidence="2">CP</strain>
    </source>
</reference>
<evidence type="ECO:0000313" key="3">
    <source>
        <dbReference type="Proteomes" id="UP001180020"/>
    </source>
</evidence>
<dbReference type="AlphaFoldDB" id="A0AAV9F881"/>
<dbReference type="EMBL" id="JAUJYO010000003">
    <property type="protein sequence ID" value="KAK1322075.1"/>
    <property type="molecule type" value="Genomic_DNA"/>
</dbReference>
<proteinExistence type="predicted"/>
<evidence type="ECO:0000313" key="2">
    <source>
        <dbReference type="EMBL" id="KAK1322075.1"/>
    </source>
</evidence>
<reference evidence="2" key="2">
    <citation type="submission" date="2023-06" db="EMBL/GenBank/DDBJ databases">
        <authorList>
            <person name="Ma L."/>
            <person name="Liu K.-W."/>
            <person name="Li Z."/>
            <person name="Hsiao Y.-Y."/>
            <person name="Qi Y."/>
            <person name="Fu T."/>
            <person name="Tang G."/>
            <person name="Zhang D."/>
            <person name="Sun W.-H."/>
            <person name="Liu D.-K."/>
            <person name="Li Y."/>
            <person name="Chen G.-Z."/>
            <person name="Liu X.-D."/>
            <person name="Liao X.-Y."/>
            <person name="Jiang Y.-T."/>
            <person name="Yu X."/>
            <person name="Hao Y."/>
            <person name="Huang J."/>
            <person name="Zhao X.-W."/>
            <person name="Ke S."/>
            <person name="Chen Y.-Y."/>
            <person name="Wu W.-L."/>
            <person name="Hsu J.-L."/>
            <person name="Lin Y.-F."/>
            <person name="Huang M.-D."/>
            <person name="Li C.-Y."/>
            <person name="Huang L."/>
            <person name="Wang Z.-W."/>
            <person name="Zhao X."/>
            <person name="Zhong W.-Y."/>
            <person name="Peng D.-H."/>
            <person name="Ahmad S."/>
            <person name="Lan S."/>
            <person name="Zhang J.-S."/>
            <person name="Tsai W.-C."/>
            <person name="Van De Peer Y."/>
            <person name="Liu Z.-J."/>
        </authorList>
    </citation>
    <scope>NUCLEOTIDE SEQUENCE</scope>
    <source>
        <strain evidence="2">CP</strain>
        <tissue evidence="2">Leaves</tissue>
    </source>
</reference>
<protein>
    <submittedName>
        <fullName evidence="2">Uncharacterized protein</fullName>
    </submittedName>
</protein>
<name>A0AAV9F881_ACOCL</name>
<evidence type="ECO:0000256" key="1">
    <source>
        <dbReference type="SAM" id="MobiDB-lite"/>
    </source>
</evidence>
<feature type="region of interest" description="Disordered" evidence="1">
    <location>
        <begin position="19"/>
        <end position="49"/>
    </location>
</feature>
<gene>
    <name evidence="2" type="ORF">QJS10_CPA03g01979</name>
</gene>
<accession>A0AAV9F881</accession>
<dbReference type="Proteomes" id="UP001180020">
    <property type="component" value="Unassembled WGS sequence"/>
</dbReference>
<sequence>MDGLVQEKELIRLSGPLPRHRHGGVWSPAIPEKLPPLARAPPSPPTSSDHLSFRLYWITKRCGEREWTRLKKANAWHEGADAVSSVMLLSGLEVPFSD</sequence>
<organism evidence="2 3">
    <name type="scientific">Acorus calamus</name>
    <name type="common">Sweet flag</name>
    <dbReference type="NCBI Taxonomy" id="4465"/>
    <lineage>
        <taxon>Eukaryota</taxon>
        <taxon>Viridiplantae</taxon>
        <taxon>Streptophyta</taxon>
        <taxon>Embryophyta</taxon>
        <taxon>Tracheophyta</taxon>
        <taxon>Spermatophyta</taxon>
        <taxon>Magnoliopsida</taxon>
        <taxon>Liliopsida</taxon>
        <taxon>Acoraceae</taxon>
        <taxon>Acorus</taxon>
    </lineage>
</organism>